<reference evidence="1" key="1">
    <citation type="submission" date="2009-11" db="EMBL/GenBank/DDBJ databases">
        <authorList>
            <consortium name="The Broad Institute Genome Sequencing Platform"/>
            <person name="Ward D."/>
            <person name="Feldgarden M."/>
            <person name="Earl A."/>
            <person name="Young S.K."/>
            <person name="Zeng Q."/>
            <person name="Koehrsen M."/>
            <person name="Alvarado L."/>
            <person name="Berlin A."/>
            <person name="Bochicchio J."/>
            <person name="Borenstein D."/>
            <person name="Chapman S.B."/>
            <person name="Chen Z."/>
            <person name="Engels R."/>
            <person name="Freedman E."/>
            <person name="Gellesch M."/>
            <person name="Goldberg J."/>
            <person name="Griggs A."/>
            <person name="Gujja S."/>
            <person name="Heilman E."/>
            <person name="Heiman D."/>
            <person name="Hepburn T."/>
            <person name="Howarth C."/>
            <person name="Jen D."/>
            <person name="Larson L."/>
            <person name="Lewis B."/>
            <person name="Mehta T."/>
            <person name="Park D."/>
            <person name="Pearson M."/>
            <person name="Roberts A."/>
            <person name="Saif S."/>
            <person name="Shea T."/>
            <person name="Shenoy N."/>
            <person name="Sisk P."/>
            <person name="Stolte C."/>
            <person name="Sykes S."/>
            <person name="Thomson T."/>
            <person name="Walk T."/>
            <person name="White J."/>
            <person name="Yandava C."/>
            <person name="Izard J."/>
            <person name="Baranova O.V."/>
            <person name="Blanton J.M."/>
            <person name="Tanner A.C."/>
            <person name="Dewhirst F.E."/>
            <person name="Haas B."/>
            <person name="Nusbaum C."/>
            <person name="Birren B."/>
        </authorList>
    </citation>
    <scope>NUCLEOTIDE SEQUENCE [LARGE SCALE GENOMIC DNA]</scope>
    <source>
        <strain evidence="1">1-1 BBBD Race 1</strain>
    </source>
</reference>
<sequence>MAGIRVPNHPAGMTGLFEPLNESIPKAVRGNMYGNITTPSYLQCAGAYNTKLKDFDLTLITKTALNNVLELERSYYLSGKLIALNDGSTPVFTYTQDLVAPAGPTSNSPLSFTNKATVDSLGIVVSREEVLAPGDTGESKLFSGAQVILGRVLKVM</sequence>
<reference evidence="2" key="4">
    <citation type="submission" date="2025-05" db="UniProtKB">
        <authorList>
            <consortium name="EnsemblFungi"/>
        </authorList>
    </citation>
    <scope>IDENTIFICATION</scope>
    <source>
        <strain evidence="2">isolate 1-1 / race 1 (BBBD)</strain>
    </source>
</reference>
<dbReference type="EnsemblFungi" id="PTTG_30210-t43_1">
    <property type="protein sequence ID" value="PTTG_30210-t43_1-p1"/>
    <property type="gene ID" value="PTTG_30210"/>
</dbReference>
<proteinExistence type="predicted"/>
<evidence type="ECO:0000313" key="1">
    <source>
        <dbReference type="EMBL" id="OAV85887.1"/>
    </source>
</evidence>
<keyword evidence="3" id="KW-1185">Reference proteome</keyword>
<reference evidence="2 3" key="3">
    <citation type="journal article" date="2017" name="G3 (Bethesda)">
        <title>Comparative analysis highlights variable genome content of wheat rusts and divergence of the mating loci.</title>
        <authorList>
            <person name="Cuomo C.A."/>
            <person name="Bakkeren G."/>
            <person name="Khalil H.B."/>
            <person name="Panwar V."/>
            <person name="Joly D."/>
            <person name="Linning R."/>
            <person name="Sakthikumar S."/>
            <person name="Song X."/>
            <person name="Adiconis X."/>
            <person name="Fan L."/>
            <person name="Goldberg J.M."/>
            <person name="Levin J.Z."/>
            <person name="Young S."/>
            <person name="Zeng Q."/>
            <person name="Anikster Y."/>
            <person name="Bruce M."/>
            <person name="Wang M."/>
            <person name="Yin C."/>
            <person name="McCallum B."/>
            <person name="Szabo L.J."/>
            <person name="Hulbert S."/>
            <person name="Chen X."/>
            <person name="Fellers J.P."/>
        </authorList>
    </citation>
    <scope>NUCLEOTIDE SEQUENCE</scope>
    <source>
        <strain evidence="2">isolate 1-1 / race 1 (BBBD)</strain>
        <strain evidence="3">Isolate 1-1 / race 1 (BBBD)</strain>
    </source>
</reference>
<gene>
    <name evidence="1" type="ORF">PTTG_30210</name>
</gene>
<dbReference type="OrthoDB" id="2506524at2759"/>
<dbReference type="VEuPathDB" id="FungiDB:PTTG_30210"/>
<reference evidence="1" key="2">
    <citation type="submission" date="2016-05" db="EMBL/GenBank/DDBJ databases">
        <title>Comparative analysis highlights variable genome content of wheat rusts and divergence of the mating loci.</title>
        <authorList>
            <person name="Cuomo C.A."/>
            <person name="Bakkeren G."/>
            <person name="Szabo L."/>
            <person name="Khalil H."/>
            <person name="Joly D."/>
            <person name="Goldberg J."/>
            <person name="Young S."/>
            <person name="Zeng Q."/>
            <person name="Fellers J."/>
        </authorList>
    </citation>
    <scope>NUCLEOTIDE SEQUENCE [LARGE SCALE GENOMIC DNA]</scope>
    <source>
        <strain evidence="1">1-1 BBBD Race 1</strain>
    </source>
</reference>
<evidence type="ECO:0000313" key="3">
    <source>
        <dbReference type="Proteomes" id="UP000005240"/>
    </source>
</evidence>
<dbReference type="Proteomes" id="UP000005240">
    <property type="component" value="Unassembled WGS sequence"/>
</dbReference>
<dbReference type="AlphaFoldDB" id="A0A180FZT5"/>
<protein>
    <submittedName>
        <fullName evidence="1 2">Uncharacterized protein</fullName>
    </submittedName>
</protein>
<name>A0A180FZT5_PUCT1</name>
<organism evidence="1">
    <name type="scientific">Puccinia triticina (isolate 1-1 / race 1 (BBBD))</name>
    <name type="common">Brown leaf rust fungus</name>
    <dbReference type="NCBI Taxonomy" id="630390"/>
    <lineage>
        <taxon>Eukaryota</taxon>
        <taxon>Fungi</taxon>
        <taxon>Dikarya</taxon>
        <taxon>Basidiomycota</taxon>
        <taxon>Pucciniomycotina</taxon>
        <taxon>Pucciniomycetes</taxon>
        <taxon>Pucciniales</taxon>
        <taxon>Pucciniaceae</taxon>
        <taxon>Puccinia</taxon>
    </lineage>
</organism>
<accession>A0A180FZT5</accession>
<dbReference type="EMBL" id="ADAS02002308">
    <property type="protein sequence ID" value="OAV85887.1"/>
    <property type="molecule type" value="Genomic_DNA"/>
</dbReference>
<evidence type="ECO:0000313" key="2">
    <source>
        <dbReference type="EnsemblFungi" id="PTTG_30210-t43_1-p1"/>
    </source>
</evidence>